<dbReference type="UniPathway" id="UPA00050">
    <property type="reaction ID" value="UER00065"/>
</dbReference>
<sequence length="434" mass="47872">MIHYYSTRDPHKTPVRFEDALLKGLAPDGGLYVPDTVPTVDPANWLNARSLPELAAGVLRRWLEPEIPLSTLEAILHDALDFPCPLVRLSDDLFVLELFHGPTLSFKDFAARTMARLMQHFLRERGERRIILVATSGDTGSAVADGFAGQDNIEVVLLYPLGKVSDVQERQLIVRRPGVRALAVKGSFDDCQRMVKEAFVDGELAHLPLSSANSINIGRLLPQALYYLWAVRQLAQHGLEPKRVNFCVPSGNLGNLTGGVLAALMGQPVHRFLAAHNANHFFPDFLAGKVEAYEFHPTIATVSNAMDVGSPSNFERLLHLLGPERMRAWFWGTTVSDEATLERMRQTHQAYGYLACPHTSVGLEAQARYRAETGDRTPLITLACAHPAKFPEAVSSALGIAAPKEGVLEALWKRETQVITIEPSLQALRQVLLG</sequence>
<dbReference type="InterPro" id="IPR004450">
    <property type="entry name" value="Thr_synthase-like"/>
</dbReference>
<dbReference type="RefSeq" id="WP_119276007.1">
    <property type="nucleotide sequence ID" value="NZ_QWLA01000007.1"/>
</dbReference>
<dbReference type="GO" id="GO:0030170">
    <property type="term" value="F:pyridoxal phosphate binding"/>
    <property type="evidence" value="ECO:0007669"/>
    <property type="project" value="InterPro"/>
</dbReference>
<comment type="catalytic activity">
    <reaction evidence="10">
        <text>O-phospho-L-homoserine + H2O = L-threonine + phosphate</text>
        <dbReference type="Rhea" id="RHEA:10840"/>
        <dbReference type="ChEBI" id="CHEBI:15377"/>
        <dbReference type="ChEBI" id="CHEBI:43474"/>
        <dbReference type="ChEBI" id="CHEBI:57590"/>
        <dbReference type="ChEBI" id="CHEBI:57926"/>
        <dbReference type="EC" id="4.2.3.1"/>
    </reaction>
</comment>
<evidence type="ECO:0000256" key="11">
    <source>
        <dbReference type="NCBIfam" id="TIGR00260"/>
    </source>
</evidence>
<evidence type="ECO:0000256" key="4">
    <source>
        <dbReference type="ARBA" id="ARBA00013028"/>
    </source>
</evidence>
<evidence type="ECO:0000259" key="13">
    <source>
        <dbReference type="Pfam" id="PF00291"/>
    </source>
</evidence>
<dbReference type="NCBIfam" id="TIGR00260">
    <property type="entry name" value="thrC"/>
    <property type="match status" value="1"/>
</dbReference>
<gene>
    <name evidence="15" type="primary">thrC</name>
    <name evidence="15" type="ORF">Mrose_00663</name>
</gene>
<evidence type="ECO:0000256" key="5">
    <source>
        <dbReference type="ARBA" id="ARBA00018679"/>
    </source>
</evidence>
<proteinExistence type="inferred from homology"/>
<evidence type="ECO:0000313" key="15">
    <source>
        <dbReference type="EMBL" id="RIH88832.1"/>
    </source>
</evidence>
<dbReference type="PANTHER" id="PTHR42690">
    <property type="entry name" value="THREONINE SYNTHASE FAMILY MEMBER"/>
    <property type="match status" value="1"/>
</dbReference>
<name>A0A399F1Y0_9DEIN</name>
<keyword evidence="6" id="KW-0028">Amino-acid biosynthesis</keyword>
<evidence type="ECO:0000256" key="6">
    <source>
        <dbReference type="ARBA" id="ARBA00022605"/>
    </source>
</evidence>
<feature type="domain" description="Threonine synthase N-terminal" evidence="14">
    <location>
        <begin position="3"/>
        <end position="79"/>
    </location>
</feature>
<evidence type="ECO:0000256" key="8">
    <source>
        <dbReference type="ARBA" id="ARBA00022898"/>
    </source>
</evidence>
<dbReference type="EC" id="4.2.3.1" evidence="4 11"/>
<dbReference type="AlphaFoldDB" id="A0A399F1Y0"/>
<keyword evidence="7" id="KW-0791">Threonine biosynthesis</keyword>
<evidence type="ECO:0000256" key="1">
    <source>
        <dbReference type="ARBA" id="ARBA00001933"/>
    </source>
</evidence>
<dbReference type="SUPFAM" id="SSF53686">
    <property type="entry name" value="Tryptophan synthase beta subunit-like PLP-dependent enzymes"/>
    <property type="match status" value="1"/>
</dbReference>
<dbReference type="InterPro" id="IPR029144">
    <property type="entry name" value="Thr_synth_N"/>
</dbReference>
<evidence type="ECO:0000256" key="3">
    <source>
        <dbReference type="ARBA" id="ARBA00005517"/>
    </source>
</evidence>
<dbReference type="PROSITE" id="PS00165">
    <property type="entry name" value="DEHYDRATASE_SER_THR"/>
    <property type="match status" value="1"/>
</dbReference>
<keyword evidence="16" id="KW-1185">Reference proteome</keyword>
<dbReference type="OrthoDB" id="9763107at2"/>
<evidence type="ECO:0000256" key="12">
    <source>
        <dbReference type="PIRSR" id="PIRSR604450-51"/>
    </source>
</evidence>
<evidence type="ECO:0000256" key="10">
    <source>
        <dbReference type="ARBA" id="ARBA00049144"/>
    </source>
</evidence>
<dbReference type="Pfam" id="PF00291">
    <property type="entry name" value="PALP"/>
    <property type="match status" value="1"/>
</dbReference>
<evidence type="ECO:0000259" key="14">
    <source>
        <dbReference type="Pfam" id="PF14821"/>
    </source>
</evidence>
<comment type="caution">
    <text evidence="15">The sequence shown here is derived from an EMBL/GenBank/DDBJ whole genome shotgun (WGS) entry which is preliminary data.</text>
</comment>
<accession>A0A399F1Y0</accession>
<dbReference type="GO" id="GO:0009088">
    <property type="term" value="P:threonine biosynthetic process"/>
    <property type="evidence" value="ECO:0007669"/>
    <property type="project" value="UniProtKB-UniRule"/>
</dbReference>
<dbReference type="Proteomes" id="UP000265341">
    <property type="component" value="Unassembled WGS sequence"/>
</dbReference>
<keyword evidence="9 15" id="KW-0456">Lyase</keyword>
<reference evidence="15 16" key="1">
    <citation type="submission" date="2018-08" db="EMBL/GenBank/DDBJ databases">
        <title>Meiothermus roseus NBRC 110900 genome sequencing project.</title>
        <authorList>
            <person name="Da Costa M.S."/>
            <person name="Albuquerque L."/>
            <person name="Raposo P."/>
            <person name="Froufe H.J.C."/>
            <person name="Barroso C.S."/>
            <person name="Egas C."/>
        </authorList>
    </citation>
    <scope>NUCLEOTIDE SEQUENCE [LARGE SCALE GENOMIC DNA]</scope>
    <source>
        <strain evidence="15 16">NBRC 110900</strain>
    </source>
</reference>
<feature type="modified residue" description="N6-(pyridoxal phosphate)lysine" evidence="12">
    <location>
        <position position="107"/>
    </location>
</feature>
<organism evidence="15 16">
    <name type="scientific">Calidithermus roseus</name>
    <dbReference type="NCBI Taxonomy" id="1644118"/>
    <lineage>
        <taxon>Bacteria</taxon>
        <taxon>Thermotogati</taxon>
        <taxon>Deinococcota</taxon>
        <taxon>Deinococci</taxon>
        <taxon>Thermales</taxon>
        <taxon>Thermaceae</taxon>
        <taxon>Calidithermus</taxon>
    </lineage>
</organism>
<dbReference type="InterPro" id="IPR036052">
    <property type="entry name" value="TrpB-like_PALP_sf"/>
</dbReference>
<evidence type="ECO:0000256" key="2">
    <source>
        <dbReference type="ARBA" id="ARBA00004979"/>
    </source>
</evidence>
<dbReference type="GO" id="GO:0004795">
    <property type="term" value="F:threonine synthase activity"/>
    <property type="evidence" value="ECO:0007669"/>
    <property type="project" value="UniProtKB-UniRule"/>
</dbReference>
<dbReference type="InterPro" id="IPR051166">
    <property type="entry name" value="Threonine_Synthase"/>
</dbReference>
<dbReference type="InterPro" id="IPR001926">
    <property type="entry name" value="TrpB-like_PALP"/>
</dbReference>
<dbReference type="InterPro" id="IPR037158">
    <property type="entry name" value="Thr_synth_N_sf"/>
</dbReference>
<evidence type="ECO:0000313" key="16">
    <source>
        <dbReference type="Proteomes" id="UP000265341"/>
    </source>
</evidence>
<comment type="cofactor">
    <cofactor evidence="1 12">
        <name>pyridoxal 5'-phosphate</name>
        <dbReference type="ChEBI" id="CHEBI:597326"/>
    </cofactor>
</comment>
<comment type="pathway">
    <text evidence="2">Amino-acid biosynthesis; L-threonine biosynthesis; L-threonine from L-aspartate: step 5/5.</text>
</comment>
<comment type="similarity">
    <text evidence="3">Belongs to the threonine synthase family.</text>
</comment>
<dbReference type="InterPro" id="IPR000634">
    <property type="entry name" value="Ser/Thr_deHydtase_PyrdxlP-BS"/>
</dbReference>
<feature type="domain" description="Tryptophan synthase beta chain-like PALP" evidence="13">
    <location>
        <begin position="92"/>
        <end position="382"/>
    </location>
</feature>
<dbReference type="Gene3D" id="3.40.50.1100">
    <property type="match status" value="2"/>
</dbReference>
<dbReference type="EMBL" id="QWLA01000007">
    <property type="protein sequence ID" value="RIH88832.1"/>
    <property type="molecule type" value="Genomic_DNA"/>
</dbReference>
<dbReference type="PANTHER" id="PTHR42690:SF1">
    <property type="entry name" value="THREONINE SYNTHASE-LIKE 2"/>
    <property type="match status" value="1"/>
</dbReference>
<dbReference type="Pfam" id="PF14821">
    <property type="entry name" value="Thr_synth_N"/>
    <property type="match status" value="1"/>
</dbReference>
<evidence type="ECO:0000256" key="9">
    <source>
        <dbReference type="ARBA" id="ARBA00023239"/>
    </source>
</evidence>
<evidence type="ECO:0000256" key="7">
    <source>
        <dbReference type="ARBA" id="ARBA00022697"/>
    </source>
</evidence>
<dbReference type="Gene3D" id="3.90.1380.10">
    <property type="entry name" value="Threonine synthase, N-terminal domain"/>
    <property type="match status" value="1"/>
</dbReference>
<keyword evidence="8 12" id="KW-0663">Pyridoxal phosphate</keyword>
<protein>
    <recommendedName>
        <fullName evidence="5 11">Threonine synthase</fullName>
        <ecNumber evidence="4 11">4.2.3.1</ecNumber>
    </recommendedName>
</protein>